<comment type="similarity">
    <text evidence="1">Belongs to the site-specific recombinase resolvase family.</text>
</comment>
<dbReference type="GO" id="GO:0003677">
    <property type="term" value="F:DNA binding"/>
    <property type="evidence" value="ECO:0007669"/>
    <property type="project" value="UniProtKB-KW"/>
</dbReference>
<dbReference type="PANTHER" id="PTHR30461">
    <property type="entry name" value="DNA-INVERTASE FROM LAMBDOID PROPHAGE"/>
    <property type="match status" value="1"/>
</dbReference>
<dbReference type="GO" id="GO:0000150">
    <property type="term" value="F:DNA strand exchange activity"/>
    <property type="evidence" value="ECO:0007669"/>
    <property type="project" value="InterPro"/>
</dbReference>
<dbReference type="PROSITE" id="PS51736">
    <property type="entry name" value="RECOMBINASES_3"/>
    <property type="match status" value="1"/>
</dbReference>
<dbReference type="SUPFAM" id="SSF53041">
    <property type="entry name" value="Resolvase-like"/>
    <property type="match status" value="1"/>
</dbReference>
<dbReference type="Pfam" id="PF00239">
    <property type="entry name" value="Resolvase"/>
    <property type="match status" value="1"/>
</dbReference>
<dbReference type="InterPro" id="IPR036162">
    <property type="entry name" value="Resolvase-like_N_sf"/>
</dbReference>
<protein>
    <submittedName>
        <fullName evidence="7">Recombinase family protein</fullName>
    </submittedName>
</protein>
<dbReference type="EMBL" id="JASGBQ010000011">
    <property type="protein sequence ID" value="MDI9242335.1"/>
    <property type="molecule type" value="Genomic_DNA"/>
</dbReference>
<gene>
    <name evidence="7" type="ORF">QJ036_07605</name>
</gene>
<dbReference type="Proteomes" id="UP001300383">
    <property type="component" value="Unassembled WGS sequence"/>
</dbReference>
<keyword evidence="2" id="KW-0229">DNA integration</keyword>
<evidence type="ECO:0000256" key="4">
    <source>
        <dbReference type="ARBA" id="ARBA00023172"/>
    </source>
</evidence>
<reference evidence="7 8" key="1">
    <citation type="submission" date="2023-05" db="EMBL/GenBank/DDBJ databases">
        <title>[ruminococcus] sp. nov., isolated from a pig farm feces dump.</title>
        <authorList>
            <person name="Chang Y.-H."/>
        </authorList>
    </citation>
    <scope>NUCLEOTIDE SEQUENCE [LARGE SCALE GENOMIC DNA]</scope>
    <source>
        <strain evidence="7 8">YH-rum2234</strain>
    </source>
</reference>
<sequence length="216" mass="25792">MGYYYGYHRTSTKKQHLDRGIDEIEQFCRNRGIHLEKIFTDQQSGMNFDRPRYIVLRNDILRPGDTLIVTEVDRLGRNKKETLNELQYYADRGIRVMILEIPTTLQDLTGLQDNMAAMVLDTINHMLIEIYATIAQAEFEKREKRQREGIQKKKDRGEWADYGRPKAMDFEKFKEEYKRVQEKEIQPFALMRELGLSQSTFYRYKKQYEAEIEEGI</sequence>
<evidence type="ECO:0000256" key="1">
    <source>
        <dbReference type="ARBA" id="ARBA00009913"/>
    </source>
</evidence>
<evidence type="ECO:0000313" key="8">
    <source>
        <dbReference type="Proteomes" id="UP001300383"/>
    </source>
</evidence>
<evidence type="ECO:0000313" key="7">
    <source>
        <dbReference type="EMBL" id="MDI9242335.1"/>
    </source>
</evidence>
<dbReference type="GO" id="GO:0015074">
    <property type="term" value="P:DNA integration"/>
    <property type="evidence" value="ECO:0007669"/>
    <property type="project" value="UniProtKB-KW"/>
</dbReference>
<dbReference type="InterPro" id="IPR050639">
    <property type="entry name" value="SSR_resolvase"/>
</dbReference>
<keyword evidence="4" id="KW-0233">DNA recombination</keyword>
<evidence type="ECO:0000259" key="6">
    <source>
        <dbReference type="PROSITE" id="PS51736"/>
    </source>
</evidence>
<name>A0AAP4EZV6_9FIRM</name>
<dbReference type="InterPro" id="IPR006119">
    <property type="entry name" value="Resolv_N"/>
</dbReference>
<evidence type="ECO:0000256" key="2">
    <source>
        <dbReference type="ARBA" id="ARBA00022908"/>
    </source>
</evidence>
<dbReference type="AlphaFoldDB" id="A0AAP4EZV6"/>
<dbReference type="PANTHER" id="PTHR30461:SF26">
    <property type="entry name" value="RESOLVASE HOMOLOG YNEB"/>
    <property type="match status" value="1"/>
</dbReference>
<keyword evidence="3" id="KW-0238">DNA-binding</keyword>
<feature type="domain" description="Resolvase/invertase-type recombinase catalytic" evidence="6">
    <location>
        <begin position="3"/>
        <end position="157"/>
    </location>
</feature>
<evidence type="ECO:0000256" key="5">
    <source>
        <dbReference type="PIRSR" id="PIRSR606118-50"/>
    </source>
</evidence>
<evidence type="ECO:0000256" key="3">
    <source>
        <dbReference type="ARBA" id="ARBA00023125"/>
    </source>
</evidence>
<accession>A0AAP4EZV6</accession>
<dbReference type="RefSeq" id="WP_283230785.1">
    <property type="nucleotide sequence ID" value="NZ_JASGBQ010000011.1"/>
</dbReference>
<feature type="active site" description="O-(5'-phospho-DNA)-serine intermediate" evidence="5">
    <location>
        <position position="11"/>
    </location>
</feature>
<dbReference type="SMART" id="SM00857">
    <property type="entry name" value="Resolvase"/>
    <property type="match status" value="1"/>
</dbReference>
<comment type="caution">
    <text evidence="7">The sequence shown here is derived from an EMBL/GenBank/DDBJ whole genome shotgun (WGS) entry which is preliminary data.</text>
</comment>
<dbReference type="PROSITE" id="PS00398">
    <property type="entry name" value="RECOMBINASES_2"/>
    <property type="match status" value="1"/>
</dbReference>
<keyword evidence="8" id="KW-1185">Reference proteome</keyword>
<organism evidence="7 8">
    <name type="scientific">Fusibacillus kribbianus</name>
    <dbReference type="NCBI Taxonomy" id="3044208"/>
    <lineage>
        <taxon>Bacteria</taxon>
        <taxon>Bacillati</taxon>
        <taxon>Bacillota</taxon>
        <taxon>Clostridia</taxon>
        <taxon>Lachnospirales</taxon>
        <taxon>Lachnospiraceae</taxon>
        <taxon>Fusibacillus</taxon>
    </lineage>
</organism>
<proteinExistence type="inferred from homology"/>
<dbReference type="InterPro" id="IPR006118">
    <property type="entry name" value="Recombinase_CS"/>
</dbReference>
<dbReference type="Gene3D" id="3.40.50.1390">
    <property type="entry name" value="Resolvase, N-terminal catalytic domain"/>
    <property type="match status" value="1"/>
</dbReference>